<dbReference type="RefSeq" id="XP_022385720.1">
    <property type="nucleotide sequence ID" value="XM_022536629.1"/>
</dbReference>
<dbReference type="GO" id="GO:0006598">
    <property type="term" value="P:polyamine catabolic process"/>
    <property type="evidence" value="ECO:0007669"/>
    <property type="project" value="TreeGrafter"/>
</dbReference>
<proteinExistence type="inferred from homology"/>
<dbReference type="InterPro" id="IPR001613">
    <property type="entry name" value="Flavin_amine_oxidase"/>
</dbReference>
<dbReference type="InterPro" id="IPR036188">
    <property type="entry name" value="FAD/NAD-bd_sf"/>
</dbReference>
<dbReference type="Gene3D" id="3.50.50.60">
    <property type="entry name" value="FAD/NAD(P)-binding domain"/>
    <property type="match status" value="1"/>
</dbReference>
<dbReference type="OrthoDB" id="7777654at2759"/>
<name>A0A1F7ZRC6_9EURO</name>
<comment type="similarity">
    <text evidence="4">Belongs to the flavin monoamine oxidase family.</text>
</comment>
<dbReference type="EMBL" id="LYCR01000098">
    <property type="protein sequence ID" value="OGM42003.1"/>
    <property type="molecule type" value="Genomic_DNA"/>
</dbReference>
<feature type="domain" description="Amine oxidase" evidence="6">
    <location>
        <begin position="47"/>
        <end position="519"/>
    </location>
</feature>
<keyword evidence="4" id="KW-0285">Flavoprotein</keyword>
<reference evidence="7 8" key="1">
    <citation type="journal article" date="2016" name="Genome Biol. Evol.">
        <title>Draft genome sequence of an aflatoxigenic Aspergillus species, A. bombycis.</title>
        <authorList>
            <person name="Moore G.G."/>
            <person name="Mack B.M."/>
            <person name="Beltz S.B."/>
            <person name="Gilbert M.K."/>
        </authorList>
    </citation>
    <scope>NUCLEOTIDE SEQUENCE [LARGE SCALE GENOMIC DNA]</scope>
    <source>
        <strain evidence="8">NRRL 26010</strain>
    </source>
</reference>
<dbReference type="Pfam" id="PF01593">
    <property type="entry name" value="Amino_oxidase"/>
    <property type="match status" value="1"/>
</dbReference>
<evidence type="ECO:0000313" key="8">
    <source>
        <dbReference type="Proteomes" id="UP000179179"/>
    </source>
</evidence>
<keyword evidence="2 4" id="KW-0560">Oxidoreductase</keyword>
<feature type="chain" id="PRO_5009534054" description="Amine oxidase" evidence="5">
    <location>
        <begin position="24"/>
        <end position="567"/>
    </location>
</feature>
<evidence type="ECO:0000256" key="4">
    <source>
        <dbReference type="RuleBase" id="RU362067"/>
    </source>
</evidence>
<evidence type="ECO:0000256" key="5">
    <source>
        <dbReference type="SAM" id="SignalP"/>
    </source>
</evidence>
<evidence type="ECO:0000256" key="2">
    <source>
        <dbReference type="ARBA" id="ARBA00023002"/>
    </source>
</evidence>
<dbReference type="PANTHER" id="PTHR10742">
    <property type="entry name" value="FLAVIN MONOAMINE OXIDASE"/>
    <property type="match status" value="1"/>
</dbReference>
<dbReference type="PANTHER" id="PTHR10742:SF313">
    <property type="entry name" value="AMINE OXIDASE"/>
    <property type="match status" value="1"/>
</dbReference>
<gene>
    <name evidence="7" type="ORF">ABOM_009501</name>
</gene>
<comment type="cofactor">
    <cofactor evidence="1 4">
        <name>FAD</name>
        <dbReference type="ChEBI" id="CHEBI:57692"/>
    </cofactor>
</comment>
<accession>A0A1F7ZRC6</accession>
<dbReference type="Gene3D" id="3.90.660.10">
    <property type="match status" value="1"/>
</dbReference>
<dbReference type="InterPro" id="IPR050281">
    <property type="entry name" value="Flavin_monoamine_oxidase"/>
</dbReference>
<dbReference type="EC" id="1.4.3.-" evidence="4"/>
<dbReference type="Proteomes" id="UP000179179">
    <property type="component" value="Unassembled WGS sequence"/>
</dbReference>
<protein>
    <recommendedName>
        <fullName evidence="4">Amine oxidase</fullName>
        <ecNumber evidence="4">1.4.3.-</ecNumber>
    </recommendedName>
</protein>
<keyword evidence="5" id="KW-0732">Signal</keyword>
<feature type="signal peptide" evidence="5">
    <location>
        <begin position="1"/>
        <end position="23"/>
    </location>
</feature>
<evidence type="ECO:0000313" key="7">
    <source>
        <dbReference type="EMBL" id="OGM42003.1"/>
    </source>
</evidence>
<dbReference type="SUPFAM" id="SSF51905">
    <property type="entry name" value="FAD/NAD(P)-binding domain"/>
    <property type="match status" value="1"/>
</dbReference>
<evidence type="ECO:0000259" key="6">
    <source>
        <dbReference type="Pfam" id="PF01593"/>
    </source>
</evidence>
<dbReference type="SUPFAM" id="SSF54373">
    <property type="entry name" value="FAD-linked reductases, C-terminal domain"/>
    <property type="match status" value="1"/>
</dbReference>
<dbReference type="AlphaFoldDB" id="A0A1F7ZRC6"/>
<keyword evidence="8" id="KW-1185">Reference proteome</keyword>
<comment type="caution">
    <text evidence="7">The sequence shown here is derived from an EMBL/GenBank/DDBJ whole genome shotgun (WGS) entry which is preliminary data.</text>
</comment>
<sequence length="567" mass="64227">MHFTLSICSSLLLATGTIKSAFAHVAQPPPEDRICTETTVAILGGGMAGITAAQALSNASIHDFVILEYRNTIGGRVWSTDFGQDKNGNPYVIEFGANWVCSYRFSRKAILLSYQRSYTVLEQVEQVSALDPCMWPSLTSGREPTRNTGTANKHRLKNTPDNFSSVLTYDETGYSDYQHLLDAISDVKDVAYRDAGRMLLDNIQDNNARTGFAMAGWNPRRDDMKAQAVEWWNWDWECAASPESSSFIFGVAAENLTFNQFGEDNHMVVDPRGYSTIIEREASTFLHREVQDRRLRLNTQVTDIEYSRKGVKITNNDGSCVSAAYAICTFSLGVLQNDVVQFHPALPKWKQTAIQKFTMGTYTKIFLQFDETFWPSDTQFFLYASPTTRGYYPVFQSLSKDSFMPGSHILFVTVVEEQAYRVERQTNEQTREEVLAVLREMFPEKRIPEPTAFVYPRWNNEPWAYGSYSNWPVGTTLEMHQNLRANVDRLWFAGEATSASYFGFLHGAWFEGREAGEQIAAMLQDRCSTARDRETCGDRTHYDVLHGTTPTDAYTVINGWPVNSTDL</sequence>
<dbReference type="STRING" id="109264.A0A1F7ZRC6"/>
<keyword evidence="4" id="KW-0274">FAD</keyword>
<evidence type="ECO:0000256" key="3">
    <source>
        <dbReference type="PIRSR" id="PIRSR601613-1"/>
    </source>
</evidence>
<evidence type="ECO:0000256" key="1">
    <source>
        <dbReference type="ARBA" id="ARBA00001974"/>
    </source>
</evidence>
<dbReference type="InterPro" id="IPR002937">
    <property type="entry name" value="Amino_oxidase"/>
</dbReference>
<dbReference type="PRINTS" id="PR00757">
    <property type="entry name" value="AMINEOXDASEF"/>
</dbReference>
<organism evidence="7 8">
    <name type="scientific">Aspergillus bombycis</name>
    <dbReference type="NCBI Taxonomy" id="109264"/>
    <lineage>
        <taxon>Eukaryota</taxon>
        <taxon>Fungi</taxon>
        <taxon>Dikarya</taxon>
        <taxon>Ascomycota</taxon>
        <taxon>Pezizomycotina</taxon>
        <taxon>Eurotiomycetes</taxon>
        <taxon>Eurotiomycetidae</taxon>
        <taxon>Eurotiales</taxon>
        <taxon>Aspergillaceae</taxon>
        <taxon>Aspergillus</taxon>
    </lineage>
</organism>
<dbReference type="GeneID" id="34452891"/>
<dbReference type="GO" id="GO:0016491">
    <property type="term" value="F:oxidoreductase activity"/>
    <property type="evidence" value="ECO:0007669"/>
    <property type="project" value="UniProtKB-KW"/>
</dbReference>
<feature type="binding site" evidence="3">
    <location>
        <position position="301"/>
    </location>
    <ligand>
        <name>FAD</name>
        <dbReference type="ChEBI" id="CHEBI:57692"/>
    </ligand>
</feature>